<reference evidence="3 4" key="1">
    <citation type="submission" date="2018-03" db="EMBL/GenBank/DDBJ databases">
        <title>The draft genome of Sphingosinicella sp. GL-C-18.</title>
        <authorList>
            <person name="Liu L."/>
            <person name="Li L."/>
            <person name="Liang L."/>
            <person name="Zhang X."/>
            <person name="Wang T."/>
        </authorList>
    </citation>
    <scope>NUCLEOTIDE SEQUENCE [LARGE SCALE GENOMIC DNA]</scope>
    <source>
        <strain evidence="3 4">GL-C-18</strain>
    </source>
</reference>
<name>A0A2P7QN41_9SPHN</name>
<evidence type="ECO:0000256" key="2">
    <source>
        <dbReference type="SAM" id="Phobius"/>
    </source>
</evidence>
<dbReference type="Proteomes" id="UP000241167">
    <property type="component" value="Unassembled WGS sequence"/>
</dbReference>
<evidence type="ECO:0000313" key="4">
    <source>
        <dbReference type="Proteomes" id="UP000241167"/>
    </source>
</evidence>
<dbReference type="EMBL" id="PXYI01000004">
    <property type="protein sequence ID" value="PSJ39383.1"/>
    <property type="molecule type" value="Genomic_DNA"/>
</dbReference>
<gene>
    <name evidence="3" type="ORF">C7I55_12225</name>
</gene>
<keyword evidence="2" id="KW-0472">Membrane</keyword>
<comment type="caution">
    <text evidence="3">The sequence shown here is derived from an EMBL/GenBank/DDBJ whole genome shotgun (WGS) entry which is preliminary data.</text>
</comment>
<keyword evidence="4" id="KW-1185">Reference proteome</keyword>
<accession>A0A2P7QN41</accession>
<evidence type="ECO:0008006" key="5">
    <source>
        <dbReference type="Google" id="ProtNLM"/>
    </source>
</evidence>
<evidence type="ECO:0000313" key="3">
    <source>
        <dbReference type="EMBL" id="PSJ39383.1"/>
    </source>
</evidence>
<evidence type="ECO:0000256" key="1">
    <source>
        <dbReference type="SAM" id="MobiDB-lite"/>
    </source>
</evidence>
<feature type="region of interest" description="Disordered" evidence="1">
    <location>
        <begin position="57"/>
        <end position="85"/>
    </location>
</feature>
<dbReference type="RefSeq" id="WP_106513284.1">
    <property type="nucleotide sequence ID" value="NZ_PXYI01000004.1"/>
</dbReference>
<proteinExistence type="predicted"/>
<dbReference type="OrthoDB" id="7570555at2"/>
<keyword evidence="2" id="KW-0812">Transmembrane</keyword>
<dbReference type="AlphaFoldDB" id="A0A2P7QN41"/>
<sequence>MQRSIFRNGHRTLLAFAVGSVLLLRLLVPVGWMPVFEGGQIRLALCAGWAPGPVASPSAHAGHSAHHDESPAPSHDTGNQGHDAPCTFASASLPWLGIDAIALEPVINANAAAGVLALVSAPGRGLAAPPPPSTGPPLLS</sequence>
<organism evidence="3 4">
    <name type="scientific">Allosphingosinicella deserti</name>
    <dbReference type="NCBI Taxonomy" id="2116704"/>
    <lineage>
        <taxon>Bacteria</taxon>
        <taxon>Pseudomonadati</taxon>
        <taxon>Pseudomonadota</taxon>
        <taxon>Alphaproteobacteria</taxon>
        <taxon>Sphingomonadales</taxon>
        <taxon>Sphingomonadaceae</taxon>
        <taxon>Allosphingosinicella</taxon>
    </lineage>
</organism>
<keyword evidence="2" id="KW-1133">Transmembrane helix</keyword>
<feature type="transmembrane region" description="Helical" evidence="2">
    <location>
        <begin position="12"/>
        <end position="32"/>
    </location>
</feature>
<protein>
    <recommendedName>
        <fullName evidence="5">DUF2946 domain-containing protein</fullName>
    </recommendedName>
</protein>